<feature type="transmembrane region" description="Helical" evidence="1">
    <location>
        <begin position="34"/>
        <end position="55"/>
    </location>
</feature>
<evidence type="ECO:0000256" key="1">
    <source>
        <dbReference type="SAM" id="Phobius"/>
    </source>
</evidence>
<evidence type="ECO:0000313" key="2">
    <source>
        <dbReference type="EMBL" id="MFC0560908.1"/>
    </source>
</evidence>
<proteinExistence type="predicted"/>
<dbReference type="RefSeq" id="WP_273848033.1">
    <property type="nucleotide sequence ID" value="NZ_JAQQWT010000046.1"/>
</dbReference>
<gene>
    <name evidence="2" type="ORF">ACFFH4_18310</name>
</gene>
<name>A0ABV6NJI1_9BACI</name>
<protein>
    <submittedName>
        <fullName evidence="2">Uncharacterized protein</fullName>
    </submittedName>
</protein>
<sequence>MINSMINHIGWITDVFNWGRRAEQFFGARRNNRAGMLFIVLAIGVGIGFSAYSLIREREYGMQQINKH</sequence>
<keyword evidence="1" id="KW-0472">Membrane</keyword>
<reference evidence="2 3" key="1">
    <citation type="submission" date="2024-09" db="EMBL/GenBank/DDBJ databases">
        <authorList>
            <person name="Sun Q."/>
            <person name="Mori K."/>
        </authorList>
    </citation>
    <scope>NUCLEOTIDE SEQUENCE [LARGE SCALE GENOMIC DNA]</scope>
    <source>
        <strain evidence="2 3">NCAIM B.02301</strain>
    </source>
</reference>
<dbReference type="Proteomes" id="UP001589833">
    <property type="component" value="Unassembled WGS sequence"/>
</dbReference>
<organism evidence="2 3">
    <name type="scientific">Halalkalibacter alkalisediminis</name>
    <dbReference type="NCBI Taxonomy" id="935616"/>
    <lineage>
        <taxon>Bacteria</taxon>
        <taxon>Bacillati</taxon>
        <taxon>Bacillota</taxon>
        <taxon>Bacilli</taxon>
        <taxon>Bacillales</taxon>
        <taxon>Bacillaceae</taxon>
        <taxon>Halalkalibacter</taxon>
    </lineage>
</organism>
<evidence type="ECO:0000313" key="3">
    <source>
        <dbReference type="Proteomes" id="UP001589833"/>
    </source>
</evidence>
<comment type="caution">
    <text evidence="2">The sequence shown here is derived from an EMBL/GenBank/DDBJ whole genome shotgun (WGS) entry which is preliminary data.</text>
</comment>
<keyword evidence="1" id="KW-0812">Transmembrane</keyword>
<accession>A0ABV6NJI1</accession>
<keyword evidence="1" id="KW-1133">Transmembrane helix</keyword>
<keyword evidence="3" id="KW-1185">Reference proteome</keyword>
<dbReference type="EMBL" id="JBHLTR010000048">
    <property type="protein sequence ID" value="MFC0560908.1"/>
    <property type="molecule type" value="Genomic_DNA"/>
</dbReference>